<organism evidence="1 2">
    <name type="scientific">Vagococcus lutrae</name>
    <dbReference type="NCBI Taxonomy" id="81947"/>
    <lineage>
        <taxon>Bacteria</taxon>
        <taxon>Bacillati</taxon>
        <taxon>Bacillota</taxon>
        <taxon>Bacilli</taxon>
        <taxon>Lactobacillales</taxon>
        <taxon>Enterococcaceae</taxon>
        <taxon>Vagococcus</taxon>
    </lineage>
</organism>
<sequence>MKNRKRKTILFVLTTLSAVLILSGCQNIKLKFKGFEESFKGLNMIVRTYDEESQMMDEIKGKSIMIKRDKTFDSNEDTADSPVIKIEVGRNEIHHVGSSMIIQEEKLTNVFDDYTKEVDIQNHQRGIPMLNELVNQFKNSFTGKKKVILIRSQNGTPLATYAGDKVSIYQTEVPKSTGLLIDGHYLFIYRCDYTIYDADLLLK</sequence>
<dbReference type="Pfam" id="PF16475">
    <property type="entry name" value="DUF5052"/>
    <property type="match status" value="1"/>
</dbReference>
<accession>A0AAE9XDB2</accession>
<dbReference type="InterPro" id="IPR032484">
    <property type="entry name" value="DUF5052"/>
</dbReference>
<dbReference type="Proteomes" id="UP001179600">
    <property type="component" value="Chromosome"/>
</dbReference>
<reference evidence="1" key="1">
    <citation type="submission" date="2023-01" db="EMBL/GenBank/DDBJ databases">
        <title>Oxazolidinone resistance genes in florfenicol resistant enterococci from beef cattle and veal calves at slaughter.</title>
        <authorList>
            <person name="Biggel M."/>
        </authorList>
    </citation>
    <scope>NUCLEOTIDE SEQUENCE</scope>
    <source>
        <strain evidence="1">K204-1</strain>
    </source>
</reference>
<dbReference type="PROSITE" id="PS51257">
    <property type="entry name" value="PROKAR_LIPOPROTEIN"/>
    <property type="match status" value="1"/>
</dbReference>
<protein>
    <submittedName>
        <fullName evidence="1">DUF5052 family protein</fullName>
    </submittedName>
</protein>
<evidence type="ECO:0000313" key="1">
    <source>
        <dbReference type="EMBL" id="WCG22209.1"/>
    </source>
</evidence>
<name>A0AAE9XDB2_9ENTE</name>
<proteinExistence type="predicted"/>
<dbReference type="AlphaFoldDB" id="A0AAE9XDB2"/>
<dbReference type="RefSeq" id="WP_023606200.1">
    <property type="nucleotide sequence ID" value="NZ_BKBT01000045.1"/>
</dbReference>
<dbReference type="GeneID" id="72384403"/>
<evidence type="ECO:0000313" key="2">
    <source>
        <dbReference type="Proteomes" id="UP001179600"/>
    </source>
</evidence>
<gene>
    <name evidence="1" type="ORF">PML95_07345</name>
</gene>
<dbReference type="EMBL" id="CP116507">
    <property type="protein sequence ID" value="WCG22209.1"/>
    <property type="molecule type" value="Genomic_DNA"/>
</dbReference>